<dbReference type="GO" id="GO:0016020">
    <property type="term" value="C:membrane"/>
    <property type="evidence" value="ECO:0007669"/>
    <property type="project" value="UniProtKB-SubCell"/>
</dbReference>
<evidence type="ECO:0000256" key="2">
    <source>
        <dbReference type="ARBA" id="ARBA00022692"/>
    </source>
</evidence>
<evidence type="ECO:0000256" key="5">
    <source>
        <dbReference type="SAM" id="Phobius"/>
    </source>
</evidence>
<dbReference type="Proteomes" id="UP000196531">
    <property type="component" value="Unassembled WGS sequence"/>
</dbReference>
<dbReference type="GO" id="GO:0005506">
    <property type="term" value="F:iron ion binding"/>
    <property type="evidence" value="ECO:0007669"/>
    <property type="project" value="InterPro"/>
</dbReference>
<evidence type="ECO:0000313" key="8">
    <source>
        <dbReference type="Proteomes" id="UP000196531"/>
    </source>
</evidence>
<evidence type="ECO:0000256" key="3">
    <source>
        <dbReference type="ARBA" id="ARBA00022989"/>
    </source>
</evidence>
<evidence type="ECO:0000256" key="1">
    <source>
        <dbReference type="ARBA" id="ARBA00004370"/>
    </source>
</evidence>
<keyword evidence="2 5" id="KW-0812">Transmembrane</keyword>
<dbReference type="EMBL" id="MAAO01000006">
    <property type="protein sequence ID" value="OUR96967.1"/>
    <property type="molecule type" value="Genomic_DNA"/>
</dbReference>
<organism evidence="7 8">
    <name type="scientific">Halobacteriovorax marinus</name>
    <dbReference type="NCBI Taxonomy" id="97084"/>
    <lineage>
        <taxon>Bacteria</taxon>
        <taxon>Pseudomonadati</taxon>
        <taxon>Bdellovibrionota</taxon>
        <taxon>Bacteriovoracia</taxon>
        <taxon>Bacteriovoracales</taxon>
        <taxon>Halobacteriovoraceae</taxon>
        <taxon>Halobacteriovorax</taxon>
    </lineage>
</organism>
<reference evidence="8" key="1">
    <citation type="journal article" date="2017" name="Proc. Natl. Acad. Sci. U.S.A.">
        <title>Simulation of Deepwater Horizon oil plume reveals substrate specialization within a complex community of hydrocarbon-degraders.</title>
        <authorList>
            <person name="Hu P."/>
            <person name="Dubinsky E.A."/>
            <person name="Probst A.J."/>
            <person name="Wang J."/>
            <person name="Sieber C.M.K."/>
            <person name="Tom L.M."/>
            <person name="Gardinali P."/>
            <person name="Banfield J.F."/>
            <person name="Atlas R.M."/>
            <person name="Andersen G.L."/>
        </authorList>
    </citation>
    <scope>NUCLEOTIDE SEQUENCE [LARGE SCALE GENOMIC DNA]</scope>
</reference>
<feature type="domain" description="Fatty acid hydroxylase" evidence="6">
    <location>
        <begin position="116"/>
        <end position="261"/>
    </location>
</feature>
<dbReference type="GO" id="GO:0016491">
    <property type="term" value="F:oxidoreductase activity"/>
    <property type="evidence" value="ECO:0007669"/>
    <property type="project" value="InterPro"/>
</dbReference>
<dbReference type="PANTHER" id="PTHR11863">
    <property type="entry name" value="STEROL DESATURASE"/>
    <property type="match status" value="1"/>
</dbReference>
<dbReference type="Pfam" id="PF04116">
    <property type="entry name" value="FA_hydroxylase"/>
    <property type="match status" value="1"/>
</dbReference>
<evidence type="ECO:0000259" key="6">
    <source>
        <dbReference type="Pfam" id="PF04116"/>
    </source>
</evidence>
<evidence type="ECO:0000313" key="7">
    <source>
        <dbReference type="EMBL" id="OUR96967.1"/>
    </source>
</evidence>
<feature type="transmembrane region" description="Helical" evidence="5">
    <location>
        <begin position="168"/>
        <end position="185"/>
    </location>
</feature>
<feature type="transmembrane region" description="Helical" evidence="5">
    <location>
        <begin position="191"/>
        <end position="208"/>
    </location>
</feature>
<feature type="transmembrane region" description="Helical" evidence="5">
    <location>
        <begin position="70"/>
        <end position="95"/>
    </location>
</feature>
<evidence type="ECO:0000256" key="4">
    <source>
        <dbReference type="ARBA" id="ARBA00023136"/>
    </source>
</evidence>
<dbReference type="InterPro" id="IPR050307">
    <property type="entry name" value="Sterol_Desaturase_Related"/>
</dbReference>
<feature type="transmembrane region" description="Helical" evidence="5">
    <location>
        <begin position="20"/>
        <end position="38"/>
    </location>
</feature>
<dbReference type="InterPro" id="IPR006694">
    <property type="entry name" value="Fatty_acid_hydroxylase"/>
</dbReference>
<gene>
    <name evidence="7" type="ORF">A9Q84_11565</name>
</gene>
<comment type="caution">
    <text evidence="7">The sequence shown here is derived from an EMBL/GenBank/DDBJ whole genome shotgun (WGS) entry which is preliminary data.</text>
</comment>
<keyword evidence="3 5" id="KW-1133">Transmembrane helix</keyword>
<proteinExistence type="predicted"/>
<keyword evidence="4 5" id="KW-0472">Membrane</keyword>
<comment type="subcellular location">
    <subcellularLocation>
        <location evidence="1">Membrane</location>
    </subcellularLocation>
</comment>
<dbReference type="GO" id="GO:0008610">
    <property type="term" value="P:lipid biosynthetic process"/>
    <property type="evidence" value="ECO:0007669"/>
    <property type="project" value="InterPro"/>
</dbReference>
<name>A0A1Y5F7Q7_9BACT</name>
<sequence>MIDFFSKLVDSVFIFNKPANRLYFLYLISSLIIVFLFSKEGRKIFSKKYWLHQSAVFDYKIFLFNQFLKILVIIPLMFSVFQVSSLMLSFLYQVFGNVKALVVSDQNLVWIFTITSFVLNDFARFFMHFLMHKIPVLWNFHRTHHTATVLTPFTLFRNHPVEVLLSQFRNLISYSLISTIFLFLFNKQVGGVDILGVNIFGFAFNFIGSNLRHSHIFLGYGPLEYFFISPAQHQIHHARASKFYDKNFGVAIALWDFIFGSLVISKKIEMTSFGVDELETHHTFNSQVIRPIKNLFLL</sequence>
<feature type="transmembrane region" description="Helical" evidence="5">
    <location>
        <begin position="107"/>
        <end position="127"/>
    </location>
</feature>
<protein>
    <recommendedName>
        <fullName evidence="6">Fatty acid hydroxylase domain-containing protein</fullName>
    </recommendedName>
</protein>
<accession>A0A1Y5F7Q7</accession>
<dbReference type="AlphaFoldDB" id="A0A1Y5F7Q7"/>